<accession>A0ABX3HD86</accession>
<gene>
    <name evidence="1" type="ORF">BSK56_11290</name>
</gene>
<name>A0ABX3HD86_PAEBO</name>
<dbReference type="GO" id="GO:0004601">
    <property type="term" value="F:peroxidase activity"/>
    <property type="evidence" value="ECO:0007669"/>
    <property type="project" value="UniProtKB-KW"/>
</dbReference>
<proteinExistence type="predicted"/>
<evidence type="ECO:0000313" key="2">
    <source>
        <dbReference type="Proteomes" id="UP000187412"/>
    </source>
</evidence>
<keyword evidence="1" id="KW-0575">Peroxidase</keyword>
<organism evidence="1 2">
    <name type="scientific">Paenibacillus borealis</name>
    <dbReference type="NCBI Taxonomy" id="160799"/>
    <lineage>
        <taxon>Bacteria</taxon>
        <taxon>Bacillati</taxon>
        <taxon>Bacillota</taxon>
        <taxon>Bacilli</taxon>
        <taxon>Bacillales</taxon>
        <taxon>Paenibacillaceae</taxon>
        <taxon>Paenibacillus</taxon>
    </lineage>
</organism>
<evidence type="ECO:0000313" key="1">
    <source>
        <dbReference type="EMBL" id="OMD48360.1"/>
    </source>
</evidence>
<protein>
    <submittedName>
        <fullName evidence="1">Iron-dependent peroxidase</fullName>
    </submittedName>
</protein>
<keyword evidence="1" id="KW-0560">Oxidoreductase</keyword>
<sequence length="229" mass="27376">MNYIWDLLVRSGRAGMKRSDIHFVPAKVYSPYMELSHADLNAAAVEQEVEVNPYYRFYDIFRDLFDPNNAEDSELRETLFDLIIHFLAELDLMQGMNKREYQIRFTLREMQEGVFGERIRQRLKLFGREEQEVIAGHVLRLFDTGEAVHLLRELLVRMFPRSTLYANCEDKDELLLYIGEEERPETREKLELILELFLPVRFETEIYWKRHFGIIDVDHTMVQDCIALY</sequence>
<dbReference type="RefSeq" id="WP_038589069.1">
    <property type="nucleotide sequence ID" value="NZ_MPTB01000012.1"/>
</dbReference>
<keyword evidence="2" id="KW-1185">Reference proteome</keyword>
<reference evidence="1 2" key="1">
    <citation type="submission" date="2016-10" db="EMBL/GenBank/DDBJ databases">
        <title>Paenibacillus species isolates.</title>
        <authorList>
            <person name="Beno S.M."/>
        </authorList>
    </citation>
    <scope>NUCLEOTIDE SEQUENCE [LARGE SCALE GENOMIC DNA]</scope>
    <source>
        <strain evidence="1 2">FSL H7-0744</strain>
    </source>
</reference>
<comment type="caution">
    <text evidence="1">The sequence shown here is derived from an EMBL/GenBank/DDBJ whole genome shotgun (WGS) entry which is preliminary data.</text>
</comment>
<dbReference type="Proteomes" id="UP000187412">
    <property type="component" value="Unassembled WGS sequence"/>
</dbReference>
<dbReference type="EMBL" id="MPTB01000012">
    <property type="protein sequence ID" value="OMD48360.1"/>
    <property type="molecule type" value="Genomic_DNA"/>
</dbReference>